<keyword evidence="9" id="KW-1185">Reference proteome</keyword>
<dbReference type="GO" id="GO:0005886">
    <property type="term" value="C:plasma membrane"/>
    <property type="evidence" value="ECO:0007669"/>
    <property type="project" value="TreeGrafter"/>
</dbReference>
<evidence type="ECO:0000313" key="8">
    <source>
        <dbReference type="EMBL" id="PSB02874.1"/>
    </source>
</evidence>
<keyword evidence="6" id="KW-0472">Membrane</keyword>
<reference evidence="8 9" key="1">
    <citation type="submission" date="2018-02" db="EMBL/GenBank/DDBJ databases">
        <authorList>
            <person name="Cohen D.B."/>
            <person name="Kent A.D."/>
        </authorList>
    </citation>
    <scope>NUCLEOTIDE SEQUENCE [LARGE SCALE GENOMIC DNA]</scope>
    <source>
        <strain evidence="8 9">CCAP 1448/3</strain>
    </source>
</reference>
<gene>
    <name evidence="8" type="ORF">C7B64_10915</name>
</gene>
<evidence type="ECO:0000256" key="3">
    <source>
        <dbReference type="ARBA" id="ARBA00022692"/>
    </source>
</evidence>
<evidence type="ECO:0000259" key="7">
    <source>
        <dbReference type="Pfam" id="PF08478"/>
    </source>
</evidence>
<keyword evidence="2 8" id="KW-0132">Cell division</keyword>
<dbReference type="OrthoDB" id="527430at2"/>
<evidence type="ECO:0000256" key="5">
    <source>
        <dbReference type="ARBA" id="ARBA00023306"/>
    </source>
</evidence>
<dbReference type="PANTHER" id="PTHR37820">
    <property type="entry name" value="CELL DIVISION PROTEIN DIVIB"/>
    <property type="match status" value="1"/>
</dbReference>
<name>A0A2T1C3S9_9CYAN</name>
<feature type="transmembrane region" description="Helical" evidence="6">
    <location>
        <begin position="30"/>
        <end position="48"/>
    </location>
</feature>
<evidence type="ECO:0000256" key="1">
    <source>
        <dbReference type="ARBA" id="ARBA00022475"/>
    </source>
</evidence>
<accession>A0A2T1C3S9</accession>
<evidence type="ECO:0000256" key="4">
    <source>
        <dbReference type="ARBA" id="ARBA00022989"/>
    </source>
</evidence>
<reference evidence="8 9" key="2">
    <citation type="submission" date="2018-03" db="EMBL/GenBank/DDBJ databases">
        <title>The ancient ancestry and fast evolution of plastids.</title>
        <authorList>
            <person name="Moore K.R."/>
            <person name="Magnabosco C."/>
            <person name="Momper L."/>
            <person name="Gold D.A."/>
            <person name="Bosak T."/>
            <person name="Fournier G.P."/>
        </authorList>
    </citation>
    <scope>NUCLEOTIDE SEQUENCE [LARGE SCALE GENOMIC DNA]</scope>
    <source>
        <strain evidence="8 9">CCAP 1448/3</strain>
    </source>
</reference>
<protein>
    <submittedName>
        <fullName evidence="8">Cell division protein FtsQ</fullName>
    </submittedName>
</protein>
<dbReference type="GO" id="GO:0051301">
    <property type="term" value="P:cell division"/>
    <property type="evidence" value="ECO:0007669"/>
    <property type="project" value="UniProtKB-KW"/>
</dbReference>
<comment type="caution">
    <text evidence="8">The sequence shown here is derived from an EMBL/GenBank/DDBJ whole genome shotgun (WGS) entry which is preliminary data.</text>
</comment>
<keyword evidence="4 6" id="KW-1133">Transmembrane helix</keyword>
<evidence type="ECO:0000313" key="9">
    <source>
        <dbReference type="Proteomes" id="UP000238762"/>
    </source>
</evidence>
<dbReference type="RefSeq" id="WP_106288684.1">
    <property type="nucleotide sequence ID" value="NZ_CAWNTC010000034.1"/>
</dbReference>
<keyword evidence="3 6" id="KW-0812">Transmembrane</keyword>
<evidence type="ECO:0000256" key="6">
    <source>
        <dbReference type="SAM" id="Phobius"/>
    </source>
</evidence>
<keyword evidence="5" id="KW-0131">Cell cycle</keyword>
<organism evidence="8 9">
    <name type="scientific">Merismopedia glauca CCAP 1448/3</name>
    <dbReference type="NCBI Taxonomy" id="1296344"/>
    <lineage>
        <taxon>Bacteria</taxon>
        <taxon>Bacillati</taxon>
        <taxon>Cyanobacteriota</taxon>
        <taxon>Cyanophyceae</taxon>
        <taxon>Synechococcales</taxon>
        <taxon>Merismopediaceae</taxon>
        <taxon>Merismopedia</taxon>
    </lineage>
</organism>
<dbReference type="InterPro" id="IPR013685">
    <property type="entry name" value="POTRA_FtsQ_type"/>
</dbReference>
<dbReference type="PANTHER" id="PTHR37820:SF1">
    <property type="entry name" value="CELL DIVISION PROTEIN FTSQ"/>
    <property type="match status" value="1"/>
</dbReference>
<dbReference type="InterPro" id="IPR050487">
    <property type="entry name" value="FtsQ_DivIB"/>
</dbReference>
<sequence>MNEIVRISPAYLQKRRRHLRHQRRIKLTQFFWRLTLVSGILGGVVWVAQRSDWVVRSPEQIEIRGNRLLSLNSLRSTLPISYPQSLLQVQPQVITKELNSNPAIAKATVNRTLWPPKIQIEIQERQPVALVPLQQKVAGRHQIIPGLLDRQGNWIPLSSYQSATTAFKVPQLEVTGYDNMYRPYWSQVYQKLSASPVKIRQLNWSDPVNLVLQTEIGTVHLGPYTDKFTEQLKVLDRMRQLPNQIQRDRLAYIDLTDPASPSIQLRSSPESAATNSP</sequence>
<proteinExistence type="predicted"/>
<dbReference type="AlphaFoldDB" id="A0A2T1C3S9"/>
<dbReference type="EMBL" id="PVWJ01000046">
    <property type="protein sequence ID" value="PSB02874.1"/>
    <property type="molecule type" value="Genomic_DNA"/>
</dbReference>
<dbReference type="Gene3D" id="3.10.20.310">
    <property type="entry name" value="membrane protein fhac"/>
    <property type="match status" value="1"/>
</dbReference>
<dbReference type="Proteomes" id="UP000238762">
    <property type="component" value="Unassembled WGS sequence"/>
</dbReference>
<feature type="domain" description="POTRA" evidence="7">
    <location>
        <begin position="58"/>
        <end position="125"/>
    </location>
</feature>
<keyword evidence="1" id="KW-1003">Cell membrane</keyword>
<dbReference type="Pfam" id="PF08478">
    <property type="entry name" value="POTRA_1"/>
    <property type="match status" value="1"/>
</dbReference>
<evidence type="ECO:0000256" key="2">
    <source>
        <dbReference type="ARBA" id="ARBA00022618"/>
    </source>
</evidence>